<comment type="caution">
    <text evidence="3">The sequence shown here is derived from an EMBL/GenBank/DDBJ whole genome shotgun (WGS) entry which is preliminary data.</text>
</comment>
<keyword evidence="4" id="KW-1185">Reference proteome</keyword>
<accession>A0ABR3SQH6</accession>
<feature type="domain" description="Heterokaryon incompatibility" evidence="2">
    <location>
        <begin position="90"/>
        <end position="247"/>
    </location>
</feature>
<dbReference type="EMBL" id="JAJVDC020000082">
    <property type="protein sequence ID" value="KAL1626426.1"/>
    <property type="molecule type" value="Genomic_DNA"/>
</dbReference>
<gene>
    <name evidence="3" type="ORF">SLS56_006830</name>
</gene>
<feature type="region of interest" description="Disordered" evidence="1">
    <location>
        <begin position="189"/>
        <end position="208"/>
    </location>
</feature>
<dbReference type="InterPro" id="IPR010730">
    <property type="entry name" value="HET"/>
</dbReference>
<evidence type="ECO:0000313" key="3">
    <source>
        <dbReference type="EMBL" id="KAL1626426.1"/>
    </source>
</evidence>
<evidence type="ECO:0000256" key="1">
    <source>
        <dbReference type="SAM" id="MobiDB-lite"/>
    </source>
</evidence>
<name>A0ABR3SQH6_9PEZI</name>
<protein>
    <recommendedName>
        <fullName evidence="2">Heterokaryon incompatibility domain-containing protein</fullName>
    </recommendedName>
</protein>
<reference evidence="3 4" key="1">
    <citation type="submission" date="2024-02" db="EMBL/GenBank/DDBJ databases">
        <title>De novo assembly and annotation of 12 fungi associated with fruit tree decline syndrome in Ontario, Canada.</title>
        <authorList>
            <person name="Sulman M."/>
            <person name="Ellouze W."/>
            <person name="Ilyukhin E."/>
        </authorList>
    </citation>
    <scope>NUCLEOTIDE SEQUENCE [LARGE SCALE GENOMIC DNA]</scope>
    <source>
        <strain evidence="3 4">M1-105</strain>
    </source>
</reference>
<sequence length="587" mass="66939">MLLNMEWLRWLDPSVNPEICSRLDRMGDGSVLDLEFVKSWLQQCDRGHDHGKDWINRKNQPGHEEPESFAFMVIDVEEKRLVQVDYPARYVTLSYVWGQSNIRPDFETKSSLVAFLTQHGSLSENPEVPTVVKDAMEFVRLAGERYLWVDRFCIIQDDGEAKSHWIRRMDEIYANAYFTIIAASGENSNSPLPGVRSGTREQQVSEPAETLRLKRKSDYSYEYRSDFVGATVDENYAYVQRGWTFQEQHLSSRRVVFTDNEAICECSHSGQAELHLGLSVDYDTTTSNPFARLDAAEEGFLATADERMSDPDDEAEWLYTAHGAGQMAYQDLVEQYTKRKLSRESDILNAFTGALSRVASITGWGFTYGLPGTELGIALYWVPCGTAKRRRLEKISASENLSASVPSPLPTWSWAGWRSNVRWMECLDGTYESWKFQDEIKEFRLARRDALQDLRELPKNGEIYPGSLEDFGAYNVLRFDSAALPASLFQYKDLGYGIDDSFYQKVDMEDNNGDHCGYLYGLNISEVLPMDFFLVPTSSMHLRGKKTYINCLVVQWVEDVAERVAVASIFSAAWDEACKGNLDIKTI</sequence>
<evidence type="ECO:0000259" key="2">
    <source>
        <dbReference type="Pfam" id="PF06985"/>
    </source>
</evidence>
<dbReference type="PANTHER" id="PTHR33112:SF1">
    <property type="entry name" value="HETEROKARYON INCOMPATIBILITY DOMAIN-CONTAINING PROTEIN"/>
    <property type="match status" value="1"/>
</dbReference>
<proteinExistence type="predicted"/>
<dbReference type="Pfam" id="PF06985">
    <property type="entry name" value="HET"/>
    <property type="match status" value="1"/>
</dbReference>
<organism evidence="3 4">
    <name type="scientific">Neofusicoccum ribis</name>
    <dbReference type="NCBI Taxonomy" id="45134"/>
    <lineage>
        <taxon>Eukaryota</taxon>
        <taxon>Fungi</taxon>
        <taxon>Dikarya</taxon>
        <taxon>Ascomycota</taxon>
        <taxon>Pezizomycotina</taxon>
        <taxon>Dothideomycetes</taxon>
        <taxon>Dothideomycetes incertae sedis</taxon>
        <taxon>Botryosphaeriales</taxon>
        <taxon>Botryosphaeriaceae</taxon>
        <taxon>Neofusicoccum</taxon>
    </lineage>
</organism>
<dbReference type="PANTHER" id="PTHR33112">
    <property type="entry name" value="DOMAIN PROTEIN, PUTATIVE-RELATED"/>
    <property type="match status" value="1"/>
</dbReference>
<evidence type="ECO:0000313" key="4">
    <source>
        <dbReference type="Proteomes" id="UP001521116"/>
    </source>
</evidence>
<dbReference type="Proteomes" id="UP001521116">
    <property type="component" value="Unassembled WGS sequence"/>
</dbReference>